<evidence type="ECO:0000259" key="17">
    <source>
        <dbReference type="Pfam" id="PF00122"/>
    </source>
</evidence>
<dbReference type="PRINTS" id="PR00119">
    <property type="entry name" value="CATATPASE"/>
</dbReference>
<dbReference type="GO" id="GO:0055070">
    <property type="term" value="P:copper ion homeostasis"/>
    <property type="evidence" value="ECO:0007669"/>
    <property type="project" value="TreeGrafter"/>
</dbReference>
<dbReference type="SFLD" id="SFLDF00027">
    <property type="entry name" value="p-type_atpase"/>
    <property type="match status" value="1"/>
</dbReference>
<accession>A0A0C1Y9F9</accession>
<feature type="transmembrane region" description="Helical" evidence="15">
    <location>
        <begin position="304"/>
        <end position="326"/>
    </location>
</feature>
<dbReference type="InterPro" id="IPR059000">
    <property type="entry name" value="ATPase_P-type_domA"/>
</dbReference>
<keyword evidence="10" id="KW-0460">Magnesium</keyword>
<keyword evidence="8 15" id="KW-0547">Nucleotide-binding</keyword>
<dbReference type="EMBL" id="JTHE02000003">
    <property type="protein sequence ID" value="NEV69226.1"/>
    <property type="molecule type" value="Genomic_DNA"/>
</dbReference>
<dbReference type="NCBIfam" id="TIGR01494">
    <property type="entry name" value="ATPase_P-type"/>
    <property type="match status" value="1"/>
</dbReference>
<dbReference type="Gene3D" id="3.40.50.1000">
    <property type="entry name" value="HAD superfamily/HAD-like"/>
    <property type="match status" value="1"/>
</dbReference>
<dbReference type="Pfam" id="PF00702">
    <property type="entry name" value="Hydrolase"/>
    <property type="match status" value="1"/>
</dbReference>
<evidence type="ECO:0000256" key="15">
    <source>
        <dbReference type="RuleBase" id="RU362081"/>
    </source>
</evidence>
<keyword evidence="14 15" id="KW-0472">Membrane</keyword>
<feature type="transmembrane region" description="Helical" evidence="15">
    <location>
        <begin position="125"/>
        <end position="147"/>
    </location>
</feature>
<organism evidence="18">
    <name type="scientific">Lyngbya confervoides BDU141951</name>
    <dbReference type="NCBI Taxonomy" id="1574623"/>
    <lineage>
        <taxon>Bacteria</taxon>
        <taxon>Bacillati</taxon>
        <taxon>Cyanobacteriota</taxon>
        <taxon>Cyanophyceae</taxon>
        <taxon>Oscillatoriophycideae</taxon>
        <taxon>Oscillatoriales</taxon>
        <taxon>Microcoleaceae</taxon>
        <taxon>Lyngbya</taxon>
    </lineage>
</organism>
<reference evidence="18" key="3">
    <citation type="submission" date="2020-02" db="EMBL/GenBank/DDBJ databases">
        <authorList>
            <person name="Sarangi A.N."/>
            <person name="Ghosh S."/>
            <person name="Mukherjee M."/>
            <person name="Tripathy S."/>
        </authorList>
    </citation>
    <scope>NUCLEOTIDE SEQUENCE</scope>
    <source>
        <strain evidence="18">BDU141951</strain>
    </source>
</reference>
<dbReference type="Pfam" id="PF00122">
    <property type="entry name" value="E1-E2_ATPase"/>
    <property type="match status" value="1"/>
</dbReference>
<keyword evidence="7 15" id="KW-0479">Metal-binding</keyword>
<feature type="compositionally biased region" description="Basic and acidic residues" evidence="16">
    <location>
        <begin position="32"/>
        <end position="52"/>
    </location>
</feature>
<evidence type="ECO:0000256" key="3">
    <source>
        <dbReference type="ARBA" id="ARBA00022448"/>
    </source>
</evidence>
<feature type="transmembrane region" description="Helical" evidence="15">
    <location>
        <begin position="644"/>
        <end position="666"/>
    </location>
</feature>
<keyword evidence="18" id="KW-0378">Hydrolase</keyword>
<dbReference type="FunFam" id="2.70.150.10:FF:000002">
    <property type="entry name" value="Copper-transporting ATPase 1, putative"/>
    <property type="match status" value="1"/>
</dbReference>
<dbReference type="GO" id="GO:0043682">
    <property type="term" value="F:P-type divalent copper transporter activity"/>
    <property type="evidence" value="ECO:0007669"/>
    <property type="project" value="TreeGrafter"/>
</dbReference>
<dbReference type="PRINTS" id="PR00943">
    <property type="entry name" value="CUATPASE"/>
</dbReference>
<dbReference type="InterPro" id="IPR023299">
    <property type="entry name" value="ATPase_P-typ_cyto_dom_N"/>
</dbReference>
<keyword evidence="3" id="KW-0813">Transport</keyword>
<dbReference type="InterPro" id="IPR027256">
    <property type="entry name" value="P-typ_ATPase_IB"/>
</dbReference>
<name>A0A0C1Y9F9_9CYAN</name>
<evidence type="ECO:0000256" key="12">
    <source>
        <dbReference type="ARBA" id="ARBA00022989"/>
    </source>
</evidence>
<sequence length="698" mass="75683">MHNSHSHHSTQANQSEDGQTGTSQLGHHGHQDHKEGDPGNHDSHSGHDKHAGHSPEMFKQRFFVSLILTLPILYFSLQLQSWLNYEAILFPGANWISPILGIALYFYGGWPFLQGAWHEFQSKIGMMTLIALAITVAFIYSLAVSLGLEGKPFYWELATLIDIMLLGHWVEMASVQGASKALEELSSLVPNEAHRMRDGRVEDVPVSEIQAGDVILIRPGEQIPNDGEVIEGNTSVNESFLTGESKPVSKAVGDEVVAGSVNTEGSVQVTVTRVGDDTAISQIMRLVEEAQSSRSRYQALADKVAYWLTLIAIAAGTLTFIVWLTLEDLVFAINRAVTVLVITCPHALGLAIPLVIANSTSLAARNGILVRDRDALERAKDIRIMAFDKTGTLTQGKFGVQNIATDRMESEQALAIAAALETASEHPLAKAIVEAAHQRQLEFPQMREFQTITGRGVEGKVQGQTYRLGRPEWVKEQSLQLPSSLRSALDRADDRGESAVVLMTSDHPVAVISMADQVRERARETIDRLHEMDIQAVMITGDAEAVARGVAQDLGIDRYYARVLPEDKVNRIKALKQEAPTAFAGDGVNDAAALLEANMGLAIGAGTNVAIESADLVLIEDDPLDAVKALNLAKKTYSKMIQNLFWATGYNVVAIPLAAGVLSAWGVVLSPAVGALLMSLSTVIVAINAVMLRRAKLA</sequence>
<evidence type="ECO:0000256" key="11">
    <source>
        <dbReference type="ARBA" id="ARBA00022967"/>
    </source>
</evidence>
<evidence type="ECO:0000256" key="6">
    <source>
        <dbReference type="ARBA" id="ARBA00022692"/>
    </source>
</evidence>
<gene>
    <name evidence="18" type="ORF">QQ91_019175</name>
</gene>
<dbReference type="SFLD" id="SFLDG00002">
    <property type="entry name" value="C1.7:_P-type_atpase_like"/>
    <property type="match status" value="1"/>
</dbReference>
<feature type="compositionally biased region" description="Polar residues" evidence="16">
    <location>
        <begin position="9"/>
        <end position="25"/>
    </location>
</feature>
<dbReference type="PANTHER" id="PTHR43520">
    <property type="entry name" value="ATP7, ISOFORM B"/>
    <property type="match status" value="1"/>
</dbReference>
<evidence type="ECO:0000256" key="14">
    <source>
        <dbReference type="ARBA" id="ARBA00023136"/>
    </source>
</evidence>
<comment type="caution">
    <text evidence="18">The sequence shown here is derived from an EMBL/GenBank/DDBJ whole genome shotgun (WGS) entry which is preliminary data.</text>
</comment>
<evidence type="ECO:0000256" key="9">
    <source>
        <dbReference type="ARBA" id="ARBA00022840"/>
    </source>
</evidence>
<evidence type="ECO:0000256" key="4">
    <source>
        <dbReference type="ARBA" id="ARBA00022475"/>
    </source>
</evidence>
<keyword evidence="9 15" id="KW-0067">ATP-binding</keyword>
<feature type="transmembrane region" description="Helical" evidence="15">
    <location>
        <begin position="95"/>
        <end position="113"/>
    </location>
</feature>
<dbReference type="Gene3D" id="2.70.150.10">
    <property type="entry name" value="Calcium-transporting ATPase, cytoplasmic transduction domain A"/>
    <property type="match status" value="1"/>
</dbReference>
<feature type="transmembrane region" description="Helical" evidence="15">
    <location>
        <begin position="672"/>
        <end position="692"/>
    </location>
</feature>
<dbReference type="InterPro" id="IPR001757">
    <property type="entry name" value="P_typ_ATPase"/>
</dbReference>
<dbReference type="SUPFAM" id="SSF81653">
    <property type="entry name" value="Calcium ATPase, transduction domain A"/>
    <property type="match status" value="1"/>
</dbReference>
<dbReference type="InterPro" id="IPR044492">
    <property type="entry name" value="P_typ_ATPase_HD_dom"/>
</dbReference>
<dbReference type="GO" id="GO:0005524">
    <property type="term" value="F:ATP binding"/>
    <property type="evidence" value="ECO:0007669"/>
    <property type="project" value="UniProtKB-UniRule"/>
</dbReference>
<keyword evidence="4 15" id="KW-1003">Cell membrane</keyword>
<keyword evidence="13" id="KW-0406">Ion transport</keyword>
<dbReference type="InterPro" id="IPR023298">
    <property type="entry name" value="ATPase_P-typ_TM_dom_sf"/>
</dbReference>
<comment type="similarity">
    <text evidence="2 15">Belongs to the cation transport ATPase (P-type) (TC 3.A.3) family. Type IB subfamily.</text>
</comment>
<dbReference type="GO" id="GO:0016887">
    <property type="term" value="F:ATP hydrolysis activity"/>
    <property type="evidence" value="ECO:0007669"/>
    <property type="project" value="InterPro"/>
</dbReference>
<evidence type="ECO:0000256" key="10">
    <source>
        <dbReference type="ARBA" id="ARBA00022842"/>
    </source>
</evidence>
<dbReference type="NCBIfam" id="TIGR01525">
    <property type="entry name" value="ATPase-IB_hvy"/>
    <property type="match status" value="1"/>
</dbReference>
<proteinExistence type="inferred from homology"/>
<dbReference type="EC" id="3.6.3.-" evidence="18"/>
<dbReference type="GO" id="GO:0005886">
    <property type="term" value="C:plasma membrane"/>
    <property type="evidence" value="ECO:0007669"/>
    <property type="project" value="UniProtKB-SubCell"/>
</dbReference>
<dbReference type="Gene3D" id="3.40.1110.10">
    <property type="entry name" value="Calcium-transporting ATPase, cytoplasmic domain N"/>
    <property type="match status" value="1"/>
</dbReference>
<dbReference type="InterPro" id="IPR008250">
    <property type="entry name" value="ATPase_P-typ_transduc_dom_A_sf"/>
</dbReference>
<feature type="transmembrane region" description="Helical" evidence="15">
    <location>
        <begin position="332"/>
        <end position="356"/>
    </location>
</feature>
<dbReference type="NCBIfam" id="TIGR01511">
    <property type="entry name" value="ATPase-IB1_Cu"/>
    <property type="match status" value="1"/>
</dbReference>
<evidence type="ECO:0000256" key="2">
    <source>
        <dbReference type="ARBA" id="ARBA00006024"/>
    </source>
</evidence>
<keyword evidence="5" id="KW-0597">Phosphoprotein</keyword>
<dbReference type="AlphaFoldDB" id="A0A0C1Y9F9"/>
<comment type="subcellular location">
    <subcellularLocation>
        <location evidence="1">Cell membrane</location>
        <topology evidence="1">Multi-pass membrane protein</topology>
    </subcellularLocation>
</comment>
<feature type="region of interest" description="Disordered" evidence="16">
    <location>
        <begin position="1"/>
        <end position="52"/>
    </location>
</feature>
<evidence type="ECO:0000256" key="1">
    <source>
        <dbReference type="ARBA" id="ARBA00004651"/>
    </source>
</evidence>
<evidence type="ECO:0000256" key="16">
    <source>
        <dbReference type="SAM" id="MobiDB-lite"/>
    </source>
</evidence>
<evidence type="ECO:0000256" key="13">
    <source>
        <dbReference type="ARBA" id="ARBA00023065"/>
    </source>
</evidence>
<dbReference type="InterPro" id="IPR018303">
    <property type="entry name" value="ATPase_P-typ_P_site"/>
</dbReference>
<dbReference type="SUPFAM" id="SSF56784">
    <property type="entry name" value="HAD-like"/>
    <property type="match status" value="1"/>
</dbReference>
<evidence type="ECO:0000256" key="5">
    <source>
        <dbReference type="ARBA" id="ARBA00022553"/>
    </source>
</evidence>
<feature type="transmembrane region" description="Helical" evidence="15">
    <location>
        <begin position="62"/>
        <end position="83"/>
    </location>
</feature>
<dbReference type="SUPFAM" id="SSF81665">
    <property type="entry name" value="Calcium ATPase, transmembrane domain M"/>
    <property type="match status" value="1"/>
</dbReference>
<evidence type="ECO:0000256" key="7">
    <source>
        <dbReference type="ARBA" id="ARBA00022723"/>
    </source>
</evidence>
<keyword evidence="12 15" id="KW-1133">Transmembrane helix</keyword>
<dbReference type="InterPro" id="IPR023214">
    <property type="entry name" value="HAD_sf"/>
</dbReference>
<dbReference type="PROSITE" id="PS00154">
    <property type="entry name" value="ATPASE_E1_E2"/>
    <property type="match status" value="1"/>
</dbReference>
<dbReference type="SFLD" id="SFLDS00003">
    <property type="entry name" value="Haloacid_Dehalogenase"/>
    <property type="match status" value="1"/>
</dbReference>
<keyword evidence="11" id="KW-1278">Translocase</keyword>
<evidence type="ECO:0000256" key="8">
    <source>
        <dbReference type="ARBA" id="ARBA00022741"/>
    </source>
</evidence>
<evidence type="ECO:0000313" key="18">
    <source>
        <dbReference type="EMBL" id="NEV69226.1"/>
    </source>
</evidence>
<protein>
    <submittedName>
        <fullName evidence="18">Copper-translocating P-type ATPase</fullName>
        <ecNumber evidence="18">3.6.3.-</ecNumber>
    </submittedName>
</protein>
<dbReference type="InterPro" id="IPR036412">
    <property type="entry name" value="HAD-like_sf"/>
</dbReference>
<keyword evidence="6 15" id="KW-0812">Transmembrane</keyword>
<dbReference type="PANTHER" id="PTHR43520:SF5">
    <property type="entry name" value="CATION-TRANSPORTING P-TYPE ATPASE-RELATED"/>
    <property type="match status" value="1"/>
</dbReference>
<reference evidence="18" key="2">
    <citation type="journal article" date="2015" name="Genome Announc.">
        <title>Draft Genome Sequence of Filamentous Marine Cyanobacterium Lyngbya confervoides Strain BDU141951.</title>
        <authorList>
            <person name="Chandrababunaidu M.M."/>
            <person name="Sen D."/>
            <person name="Tripathy S."/>
        </authorList>
    </citation>
    <scope>NUCLEOTIDE SEQUENCE</scope>
    <source>
        <strain evidence="18">BDU141951</strain>
    </source>
</reference>
<dbReference type="GO" id="GO:0005507">
    <property type="term" value="F:copper ion binding"/>
    <property type="evidence" value="ECO:0007669"/>
    <property type="project" value="TreeGrafter"/>
</dbReference>
<feature type="domain" description="P-type ATPase A" evidence="17">
    <location>
        <begin position="188"/>
        <end position="288"/>
    </location>
</feature>
<reference evidence="18" key="1">
    <citation type="submission" date="2014-11" db="EMBL/GenBank/DDBJ databases">
        <authorList>
            <person name="Malar M.C."/>
            <person name="Sen D."/>
            <person name="Tripathy S."/>
        </authorList>
    </citation>
    <scope>NUCLEOTIDE SEQUENCE</scope>
    <source>
        <strain evidence="18">BDU141951</strain>
    </source>
</reference>